<evidence type="ECO:0000313" key="1">
    <source>
        <dbReference type="EMBL" id="GME85861.1"/>
    </source>
</evidence>
<gene>
    <name evidence="1" type="ORF">Amon02_000779300</name>
</gene>
<name>A0ACB5TCK4_AMBMO</name>
<comment type="caution">
    <text evidence="1">The sequence shown here is derived from an EMBL/GenBank/DDBJ whole genome shotgun (WGS) entry which is preliminary data.</text>
</comment>
<keyword evidence="2" id="KW-1185">Reference proteome</keyword>
<evidence type="ECO:0000313" key="2">
    <source>
        <dbReference type="Proteomes" id="UP001165064"/>
    </source>
</evidence>
<dbReference type="Proteomes" id="UP001165064">
    <property type="component" value="Unassembled WGS sequence"/>
</dbReference>
<organism evidence="1 2">
    <name type="scientific">Ambrosiozyma monospora</name>
    <name type="common">Yeast</name>
    <name type="synonym">Endomycopsis monosporus</name>
    <dbReference type="NCBI Taxonomy" id="43982"/>
    <lineage>
        <taxon>Eukaryota</taxon>
        <taxon>Fungi</taxon>
        <taxon>Dikarya</taxon>
        <taxon>Ascomycota</taxon>
        <taxon>Saccharomycotina</taxon>
        <taxon>Pichiomycetes</taxon>
        <taxon>Pichiales</taxon>
        <taxon>Pichiaceae</taxon>
        <taxon>Ambrosiozyma</taxon>
    </lineage>
</organism>
<reference evidence="1" key="1">
    <citation type="submission" date="2023-04" db="EMBL/GenBank/DDBJ databases">
        <title>Ambrosiozyma monospora NBRC 10751.</title>
        <authorList>
            <person name="Ichikawa N."/>
            <person name="Sato H."/>
            <person name="Tonouchi N."/>
        </authorList>
    </citation>
    <scope>NUCLEOTIDE SEQUENCE</scope>
    <source>
        <strain evidence="1">NBRC 10751</strain>
    </source>
</reference>
<dbReference type="EMBL" id="BSXS01006670">
    <property type="protein sequence ID" value="GME85861.1"/>
    <property type="molecule type" value="Genomic_DNA"/>
</dbReference>
<protein>
    <submittedName>
        <fullName evidence="1">Unnamed protein product</fullName>
    </submittedName>
</protein>
<proteinExistence type="predicted"/>
<sequence>MLVLTKMSSFVYTLCLVLTLINQVQSAPVTGFSNIISEILITDSLSSTSYLTHHNSSSTVSSSVSSSSSTESSTSSFSSEICSSSVSSSELSSSIDWTSSIISSSLDLFSSSQSDSLIDSSSVLSLSSTFSSHLITSSSSFPITAPTSFSPSSVRKNPSSTRSLSNTSISDGLYPTVYAYQNGYEGFFEIDVPATLAPFVVDISAENFYFDYNTRYAQIDSGNASVQLNTENGISSSLYKTASYTYKNSGTGNDVRVGLGIFQDQLKDGNAMQAQFLVYPHTDAKFGSYDVPATLIYTATPVTASLTGEIPLYDSGNTVSSISSSAQTKSLSSSQDIEIVTVVINTTTTYCPSSDTLSGSTITTVFPATQVITNSPSSSSYPSSAAITSSQVTPSPSASLVHSTGNPVITVGVKYDGVLDVVHLSAKPILLLVMVSSMLLPF</sequence>
<accession>A0ACB5TCK4</accession>